<dbReference type="eggNOG" id="COG0846">
    <property type="taxonomic scope" value="Bacteria"/>
</dbReference>
<name>A7HL19_FERNB</name>
<proteinExistence type="predicted"/>
<dbReference type="PANTHER" id="PTHR11085">
    <property type="entry name" value="NAD-DEPENDENT PROTEIN DEACYLASE SIRTUIN-5, MITOCHONDRIAL-RELATED"/>
    <property type="match status" value="1"/>
</dbReference>
<dbReference type="InterPro" id="IPR026591">
    <property type="entry name" value="Sirtuin_cat_small_dom_sf"/>
</dbReference>
<feature type="active site" description="Proton acceptor" evidence="4">
    <location>
        <position position="117"/>
    </location>
</feature>
<sequence length="244" mass="27936">MEEILTLVSWLKNSKFTTVLTGAGVSVPSGIPDFRSKNGVYSKWGQEIFDIDLFHQNPDRFYEFAKQELIKMLDVEPNEIHYLLAYLEKLNIVKGVITQNIDNLHKKAGSQKVAEIHGNVRTWSCLKCGKRYDLFNSQHKEFLIDRNFRCECGGVTKPDIVFFGEMLPLNEYSKAENWAKESDVFIAMGTSLVVYPAAQLPIYAKHSGAKLCIINKNETVLDDYADLVIHIDLIDFAKEVRRHF</sequence>
<dbReference type="Gene3D" id="3.30.1600.10">
    <property type="entry name" value="SIR2/SIRT2 'Small Domain"/>
    <property type="match status" value="1"/>
</dbReference>
<dbReference type="EMBL" id="CP000771">
    <property type="protein sequence ID" value="ABS60602.1"/>
    <property type="molecule type" value="Genomic_DNA"/>
</dbReference>
<dbReference type="SUPFAM" id="SSF52467">
    <property type="entry name" value="DHS-like NAD/FAD-binding domain"/>
    <property type="match status" value="1"/>
</dbReference>
<dbReference type="InterPro" id="IPR026590">
    <property type="entry name" value="Ssirtuin_cat_dom"/>
</dbReference>
<feature type="binding site" evidence="4">
    <location>
        <position position="150"/>
    </location>
    <ligand>
        <name>Zn(2+)</name>
        <dbReference type="ChEBI" id="CHEBI:29105"/>
    </ligand>
</feature>
<evidence type="ECO:0000256" key="1">
    <source>
        <dbReference type="ARBA" id="ARBA00012928"/>
    </source>
</evidence>
<keyword evidence="3" id="KW-0520">NAD</keyword>
<dbReference type="HOGENOM" id="CLU_023643_3_0_0"/>
<protein>
    <recommendedName>
        <fullName evidence="1">protein acetyllysine N-acetyltransferase</fullName>
        <ecNumber evidence="1">2.3.1.286</ecNumber>
    </recommendedName>
</protein>
<evidence type="ECO:0000259" key="5">
    <source>
        <dbReference type="PROSITE" id="PS50305"/>
    </source>
</evidence>
<gene>
    <name evidence="6" type="ordered locus">Fnod_0747</name>
</gene>
<dbReference type="NCBIfam" id="NF001752">
    <property type="entry name" value="PRK00481.1-1"/>
    <property type="match status" value="1"/>
</dbReference>
<dbReference type="Pfam" id="PF02146">
    <property type="entry name" value="SIR2"/>
    <property type="match status" value="1"/>
</dbReference>
<dbReference type="EC" id="2.3.1.286" evidence="1"/>
<evidence type="ECO:0000313" key="7">
    <source>
        <dbReference type="Proteomes" id="UP000002415"/>
    </source>
</evidence>
<dbReference type="RefSeq" id="WP_011993919.1">
    <property type="nucleotide sequence ID" value="NC_009718.1"/>
</dbReference>
<dbReference type="AlphaFoldDB" id="A7HL19"/>
<feature type="binding site" evidence="4">
    <location>
        <position position="128"/>
    </location>
    <ligand>
        <name>Zn(2+)</name>
        <dbReference type="ChEBI" id="CHEBI:29105"/>
    </ligand>
</feature>
<feature type="domain" description="Deacetylase sirtuin-type" evidence="5">
    <location>
        <begin position="1"/>
        <end position="244"/>
    </location>
</feature>
<dbReference type="InterPro" id="IPR003000">
    <property type="entry name" value="Sirtuin"/>
</dbReference>
<dbReference type="NCBIfam" id="NF001753">
    <property type="entry name" value="PRK00481.1-3"/>
    <property type="match status" value="1"/>
</dbReference>
<keyword evidence="4" id="KW-0479">Metal-binding</keyword>
<dbReference type="GO" id="GO:0046872">
    <property type="term" value="F:metal ion binding"/>
    <property type="evidence" value="ECO:0007669"/>
    <property type="project" value="UniProtKB-KW"/>
</dbReference>
<dbReference type="OrthoDB" id="9800582at2"/>
<evidence type="ECO:0000256" key="2">
    <source>
        <dbReference type="ARBA" id="ARBA00022679"/>
    </source>
</evidence>
<dbReference type="InterPro" id="IPR050134">
    <property type="entry name" value="NAD-dep_sirtuin_deacylases"/>
</dbReference>
<dbReference type="Gene3D" id="3.40.50.1220">
    <property type="entry name" value="TPP-binding domain"/>
    <property type="match status" value="1"/>
</dbReference>
<evidence type="ECO:0000256" key="3">
    <source>
        <dbReference type="ARBA" id="ARBA00023027"/>
    </source>
</evidence>
<dbReference type="GO" id="GO:0070403">
    <property type="term" value="F:NAD+ binding"/>
    <property type="evidence" value="ECO:0007669"/>
    <property type="project" value="InterPro"/>
</dbReference>
<reference evidence="6 7" key="2">
    <citation type="journal article" date="2009" name="Proc. Natl. Acad. Sci. U.S.A.">
        <title>On the chimeric nature, thermophilic origin, and phylogenetic placement of the Thermotogales.</title>
        <authorList>
            <person name="Zhaxybayeva O."/>
            <person name="Swithers K.S."/>
            <person name="Lapierre P."/>
            <person name="Fournier G.P."/>
            <person name="Bickhart D.M."/>
            <person name="DeBoy R.T."/>
            <person name="Nelson K.E."/>
            <person name="Nesbo C.L."/>
            <person name="Doolittle W.F."/>
            <person name="Gogarten J.P."/>
            <person name="Noll K.M."/>
        </authorList>
    </citation>
    <scope>NUCLEOTIDE SEQUENCE [LARGE SCALE GENOMIC DNA]</scope>
    <source>
        <strain evidence="7">ATCC 35602 / DSM 5306 / Rt17-B1</strain>
    </source>
</reference>
<dbReference type="InterPro" id="IPR029035">
    <property type="entry name" value="DHS-like_NAD/FAD-binding_dom"/>
</dbReference>
<dbReference type="KEGG" id="fno:Fnod_0747"/>
<reference evidence="6 7" key="1">
    <citation type="submission" date="2007-07" db="EMBL/GenBank/DDBJ databases">
        <title>Complete sequence of Fervidobacterium nodosum Rt17-B1.</title>
        <authorList>
            <consortium name="US DOE Joint Genome Institute"/>
            <person name="Copeland A."/>
            <person name="Lucas S."/>
            <person name="Lapidus A."/>
            <person name="Barry K."/>
            <person name="Glavina del Rio T."/>
            <person name="Dalin E."/>
            <person name="Tice H."/>
            <person name="Pitluck S."/>
            <person name="Saunders E."/>
            <person name="Brettin T."/>
            <person name="Bruce D."/>
            <person name="Detter J.C."/>
            <person name="Han C."/>
            <person name="Schmutz J."/>
            <person name="Larimer F."/>
            <person name="Land M."/>
            <person name="Hauser L."/>
            <person name="Kyrpides N."/>
            <person name="Mikhailova N."/>
            <person name="Nelson K."/>
            <person name="Gogarten J.P."/>
            <person name="Noll K."/>
            <person name="Richardson P."/>
        </authorList>
    </citation>
    <scope>NUCLEOTIDE SEQUENCE [LARGE SCALE GENOMIC DNA]</scope>
    <source>
        <strain evidence="7">ATCC 35602 / DSM 5306 / Rt17-B1</strain>
    </source>
</reference>
<evidence type="ECO:0000256" key="4">
    <source>
        <dbReference type="PROSITE-ProRule" id="PRU00236"/>
    </source>
</evidence>
<feature type="binding site" evidence="4">
    <location>
        <position position="125"/>
    </location>
    <ligand>
        <name>Zn(2+)</name>
        <dbReference type="ChEBI" id="CHEBI:29105"/>
    </ligand>
</feature>
<dbReference type="PANTHER" id="PTHR11085:SF4">
    <property type="entry name" value="NAD-DEPENDENT PROTEIN DEACYLASE"/>
    <property type="match status" value="1"/>
</dbReference>
<keyword evidence="4" id="KW-0862">Zinc</keyword>
<dbReference type="STRING" id="381764.Fnod_0747"/>
<keyword evidence="2" id="KW-0808">Transferase</keyword>
<organism evidence="6 7">
    <name type="scientific">Fervidobacterium nodosum (strain ATCC 35602 / DSM 5306 / Rt17-B1)</name>
    <dbReference type="NCBI Taxonomy" id="381764"/>
    <lineage>
        <taxon>Bacteria</taxon>
        <taxon>Thermotogati</taxon>
        <taxon>Thermotogota</taxon>
        <taxon>Thermotogae</taxon>
        <taxon>Thermotogales</taxon>
        <taxon>Fervidobacteriaceae</taxon>
        <taxon>Fervidobacterium</taxon>
    </lineage>
</organism>
<evidence type="ECO:0000313" key="6">
    <source>
        <dbReference type="EMBL" id="ABS60602.1"/>
    </source>
</evidence>
<dbReference type="PROSITE" id="PS50305">
    <property type="entry name" value="SIRTUIN"/>
    <property type="match status" value="1"/>
</dbReference>
<keyword evidence="7" id="KW-1185">Reference proteome</keyword>
<dbReference type="GO" id="GO:0017136">
    <property type="term" value="F:histone deacetylase activity, NAD-dependent"/>
    <property type="evidence" value="ECO:0007669"/>
    <property type="project" value="TreeGrafter"/>
</dbReference>
<accession>A7HL19</accession>
<feature type="binding site" evidence="4">
    <location>
        <position position="152"/>
    </location>
    <ligand>
        <name>Zn(2+)</name>
        <dbReference type="ChEBI" id="CHEBI:29105"/>
    </ligand>
</feature>
<dbReference type="Proteomes" id="UP000002415">
    <property type="component" value="Chromosome"/>
</dbReference>